<gene>
    <name evidence="2" type="ORF">ACFFIX_22265</name>
</gene>
<dbReference type="EMBL" id="JBHLVO010000029">
    <property type="protein sequence ID" value="MFC0274077.1"/>
    <property type="molecule type" value="Genomic_DNA"/>
</dbReference>
<organism evidence="2 3">
    <name type="scientific">Metabacillus herbersteinensis</name>
    <dbReference type="NCBI Taxonomy" id="283816"/>
    <lineage>
        <taxon>Bacteria</taxon>
        <taxon>Bacillati</taxon>
        <taxon>Bacillota</taxon>
        <taxon>Bacilli</taxon>
        <taxon>Bacillales</taxon>
        <taxon>Bacillaceae</taxon>
        <taxon>Metabacillus</taxon>
    </lineage>
</organism>
<keyword evidence="3" id="KW-1185">Reference proteome</keyword>
<dbReference type="RefSeq" id="WP_378937976.1">
    <property type="nucleotide sequence ID" value="NZ_JBHLVO010000029.1"/>
</dbReference>
<name>A0ABV6GMD6_9BACI</name>
<reference evidence="2 3" key="1">
    <citation type="submission" date="2024-09" db="EMBL/GenBank/DDBJ databases">
        <authorList>
            <person name="Sun Q."/>
            <person name="Mori K."/>
        </authorList>
    </citation>
    <scope>NUCLEOTIDE SEQUENCE [LARGE SCALE GENOMIC DNA]</scope>
    <source>
        <strain evidence="2 3">CCM 7228</strain>
    </source>
</reference>
<feature type="region of interest" description="Disordered" evidence="1">
    <location>
        <begin position="31"/>
        <end position="61"/>
    </location>
</feature>
<evidence type="ECO:0000313" key="2">
    <source>
        <dbReference type="EMBL" id="MFC0274077.1"/>
    </source>
</evidence>
<comment type="caution">
    <text evidence="2">The sequence shown here is derived from an EMBL/GenBank/DDBJ whole genome shotgun (WGS) entry which is preliminary data.</text>
</comment>
<dbReference type="Proteomes" id="UP001589854">
    <property type="component" value="Unassembled WGS sequence"/>
</dbReference>
<evidence type="ECO:0008006" key="4">
    <source>
        <dbReference type="Google" id="ProtNLM"/>
    </source>
</evidence>
<proteinExistence type="predicted"/>
<feature type="compositionally biased region" description="Polar residues" evidence="1">
    <location>
        <begin position="32"/>
        <end position="43"/>
    </location>
</feature>
<evidence type="ECO:0000313" key="3">
    <source>
        <dbReference type="Proteomes" id="UP001589854"/>
    </source>
</evidence>
<evidence type="ECO:0000256" key="1">
    <source>
        <dbReference type="SAM" id="MobiDB-lite"/>
    </source>
</evidence>
<sequence>MGVFIKSLVINEISGGIVHFGNSVYVGDKQQVKSAPQTESTSSDSEENIDAMQGVAPLQRT</sequence>
<accession>A0ABV6GMD6</accession>
<protein>
    <recommendedName>
        <fullName evidence="4">Spore germination protein</fullName>
    </recommendedName>
</protein>